<dbReference type="InterPro" id="IPR001969">
    <property type="entry name" value="Aspartic_peptidase_AS"/>
</dbReference>
<organism evidence="8 9">
    <name type="scientific">Xylaria hypoxylon</name>
    <dbReference type="NCBI Taxonomy" id="37992"/>
    <lineage>
        <taxon>Eukaryota</taxon>
        <taxon>Fungi</taxon>
        <taxon>Dikarya</taxon>
        <taxon>Ascomycota</taxon>
        <taxon>Pezizomycotina</taxon>
        <taxon>Sordariomycetes</taxon>
        <taxon>Xylariomycetidae</taxon>
        <taxon>Xylariales</taxon>
        <taxon>Xylariaceae</taxon>
        <taxon>Xylaria</taxon>
    </lineage>
</organism>
<keyword evidence="2 6" id="KW-0645">Protease</keyword>
<dbReference type="CDD" id="cd06097">
    <property type="entry name" value="Aspergillopepsin_like"/>
    <property type="match status" value="1"/>
</dbReference>
<dbReference type="InterPro" id="IPR021109">
    <property type="entry name" value="Peptidase_aspartic_dom_sf"/>
</dbReference>
<dbReference type="GO" id="GO:0004190">
    <property type="term" value="F:aspartic-type endopeptidase activity"/>
    <property type="evidence" value="ECO:0007669"/>
    <property type="project" value="UniProtKB-KW"/>
</dbReference>
<dbReference type="PANTHER" id="PTHR47966:SF2">
    <property type="entry name" value="ASPERGILLOPEPSIN-1-RELATED"/>
    <property type="match status" value="1"/>
</dbReference>
<dbReference type="PROSITE" id="PS51767">
    <property type="entry name" value="PEPTIDASE_A1"/>
    <property type="match status" value="1"/>
</dbReference>
<evidence type="ECO:0000313" key="8">
    <source>
        <dbReference type="EMBL" id="TGJ80609.1"/>
    </source>
</evidence>
<evidence type="ECO:0000256" key="1">
    <source>
        <dbReference type="ARBA" id="ARBA00007447"/>
    </source>
</evidence>
<keyword evidence="9" id="KW-1185">Reference proteome</keyword>
<dbReference type="InterPro" id="IPR033121">
    <property type="entry name" value="PEPTIDASE_A1"/>
</dbReference>
<dbReference type="FunFam" id="2.40.70.10:FF:000024">
    <property type="entry name" value="Endothiapepsin"/>
    <property type="match status" value="1"/>
</dbReference>
<comment type="caution">
    <text evidence="8">The sequence shown here is derived from an EMBL/GenBank/DDBJ whole genome shotgun (WGS) entry which is preliminary data.</text>
</comment>
<comment type="similarity">
    <text evidence="1 6">Belongs to the peptidase A1 family.</text>
</comment>
<dbReference type="InterPro" id="IPR034163">
    <property type="entry name" value="Aspergillopepsin-like_cat_dom"/>
</dbReference>
<evidence type="ECO:0000256" key="2">
    <source>
        <dbReference type="ARBA" id="ARBA00022670"/>
    </source>
</evidence>
<name>A0A4Z0Y8W9_9PEZI</name>
<dbReference type="PANTHER" id="PTHR47966">
    <property type="entry name" value="BETA-SITE APP-CLEAVING ENZYME, ISOFORM A-RELATED"/>
    <property type="match status" value="1"/>
</dbReference>
<dbReference type="Proteomes" id="UP000297716">
    <property type="component" value="Unassembled WGS sequence"/>
</dbReference>
<feature type="active site" evidence="5">
    <location>
        <position position="141"/>
    </location>
</feature>
<dbReference type="AlphaFoldDB" id="A0A4Z0Y8W9"/>
<evidence type="ECO:0000313" key="9">
    <source>
        <dbReference type="Proteomes" id="UP000297716"/>
    </source>
</evidence>
<reference evidence="8 9" key="1">
    <citation type="submission" date="2019-03" db="EMBL/GenBank/DDBJ databases">
        <title>Draft genome sequence of Xylaria hypoxylon DSM 108379, a ubiquitous saprotrophic-parasitic fungi on hardwood.</title>
        <authorList>
            <person name="Buettner E."/>
            <person name="Leonhardt S."/>
            <person name="Gebauer A.M."/>
            <person name="Liers C."/>
            <person name="Hofrichter M."/>
            <person name="Kellner H."/>
        </authorList>
    </citation>
    <scope>NUCLEOTIDE SEQUENCE [LARGE SCALE GENOMIC DNA]</scope>
    <source>
        <strain evidence="8 9">DSM 108379</strain>
    </source>
</reference>
<dbReference type="OrthoDB" id="2747330at2759"/>
<proteinExistence type="inferred from homology"/>
<dbReference type="PROSITE" id="PS00141">
    <property type="entry name" value="ASP_PROTEASE"/>
    <property type="match status" value="1"/>
</dbReference>
<evidence type="ECO:0000256" key="6">
    <source>
        <dbReference type="RuleBase" id="RU000454"/>
    </source>
</evidence>
<dbReference type="EMBL" id="SKBN01000212">
    <property type="protein sequence ID" value="TGJ80609.1"/>
    <property type="molecule type" value="Genomic_DNA"/>
</dbReference>
<dbReference type="Gene3D" id="2.40.70.10">
    <property type="entry name" value="Acid Proteases"/>
    <property type="match status" value="2"/>
</dbReference>
<keyword evidence="4 6" id="KW-0378">Hydrolase</keyword>
<evidence type="ECO:0000256" key="4">
    <source>
        <dbReference type="ARBA" id="ARBA00022801"/>
    </source>
</evidence>
<keyword evidence="3 6" id="KW-0064">Aspartyl protease</keyword>
<sequence>MKLHHGAVGVAAFFAQNLVSAAPMEKRGILGPLFEISTLGGMTFKIQQVPNQKFYGARKGRGAMAMAKAFSKYGAPIPDDLLSYIEQLLEELGLIQQPGAGNDTSASPQGEVAATPQMFDSEYLCPVQIGTPPQTLNLDFDTGSSDLWVFSTETPQNQVGGQTVYNIQQSSTAKQLAGALWDISYGDGSSSGGNVYLDTVSIGGITVENQAVESATNVSRAFTQREDTDGLVGLAFSTLNTVKPNQQSTFFDNAMRDLAAPLFTANLRAAEPGNYNFGFIDTTEFTGQITYIAVNTSAGFWQFTSQGFKVGDSAATTAAPHEAIADTGTTLMLVPNDIAAAYYAQVPGAEDATQTAGGYVFPCSATLPSYTAVIGPYQAVIPGEFINFSPVDANTFAEATICFGGIQAVPAGFPFAIYGDVFLKSQFVVFHGGETQLGLAPKPL</sequence>
<dbReference type="STRING" id="37992.A0A4Z0Y8W9"/>
<dbReference type="GO" id="GO:0006508">
    <property type="term" value="P:proteolysis"/>
    <property type="evidence" value="ECO:0007669"/>
    <property type="project" value="UniProtKB-KW"/>
</dbReference>
<dbReference type="PRINTS" id="PR00792">
    <property type="entry name" value="PEPSIN"/>
</dbReference>
<dbReference type="Pfam" id="PF00026">
    <property type="entry name" value="Asp"/>
    <property type="match status" value="1"/>
</dbReference>
<dbReference type="SUPFAM" id="SSF50630">
    <property type="entry name" value="Acid proteases"/>
    <property type="match status" value="1"/>
</dbReference>
<gene>
    <name evidence="8" type="ORF">E0Z10_g8167</name>
</gene>
<dbReference type="InterPro" id="IPR001461">
    <property type="entry name" value="Aspartic_peptidase_A1"/>
</dbReference>
<evidence type="ECO:0000256" key="3">
    <source>
        <dbReference type="ARBA" id="ARBA00022750"/>
    </source>
</evidence>
<dbReference type="FunFam" id="2.40.70.10:FF:000026">
    <property type="entry name" value="Endothiapepsin"/>
    <property type="match status" value="1"/>
</dbReference>
<evidence type="ECO:0000256" key="5">
    <source>
        <dbReference type="PIRSR" id="PIRSR601461-1"/>
    </source>
</evidence>
<evidence type="ECO:0000259" key="7">
    <source>
        <dbReference type="PROSITE" id="PS51767"/>
    </source>
</evidence>
<feature type="active site" evidence="5">
    <location>
        <position position="326"/>
    </location>
</feature>
<feature type="domain" description="Peptidase A1" evidence="7">
    <location>
        <begin position="123"/>
        <end position="440"/>
    </location>
</feature>
<accession>A0A4Z0Y8W9</accession>
<protein>
    <recommendedName>
        <fullName evidence="7">Peptidase A1 domain-containing protein</fullName>
    </recommendedName>
</protein>